<dbReference type="InterPro" id="IPR016024">
    <property type="entry name" value="ARM-type_fold"/>
</dbReference>
<gene>
    <name evidence="8" type="ORF">CfE428DRAFT_1687</name>
</gene>
<dbReference type="PANTHER" id="PTHR33546:SF1">
    <property type="entry name" value="LARGE, MULTIFUNCTIONAL SECRETED PROTEIN"/>
    <property type="match status" value="1"/>
</dbReference>
<keyword evidence="1 4" id="KW-0349">Heme</keyword>
<dbReference type="SUPFAM" id="SSF50952">
    <property type="entry name" value="Soluble quinoprotein glucose dehydrogenase"/>
    <property type="match status" value="1"/>
</dbReference>
<dbReference type="InterPro" id="IPR011042">
    <property type="entry name" value="6-blade_b-propeller_TolB-like"/>
</dbReference>
<dbReference type="Pfam" id="PF23500">
    <property type="entry name" value="DUF7133"/>
    <property type="match status" value="1"/>
</dbReference>
<keyword evidence="5" id="KW-0732">Signal</keyword>
<dbReference type="PROSITE" id="PS50022">
    <property type="entry name" value="FA58C_3"/>
    <property type="match status" value="1"/>
</dbReference>
<dbReference type="SUPFAM" id="SSF48371">
    <property type="entry name" value="ARM repeat"/>
    <property type="match status" value="1"/>
</dbReference>
<dbReference type="InterPro" id="IPR036909">
    <property type="entry name" value="Cyt_c-like_dom_sf"/>
</dbReference>
<evidence type="ECO:0000259" key="7">
    <source>
        <dbReference type="PROSITE" id="PS51007"/>
    </source>
</evidence>
<dbReference type="GO" id="GO:0046872">
    <property type="term" value="F:metal ion binding"/>
    <property type="evidence" value="ECO:0007669"/>
    <property type="project" value="UniProtKB-KW"/>
</dbReference>
<dbReference type="InParanoid" id="B4CYE9"/>
<feature type="signal peptide" evidence="5">
    <location>
        <begin position="1"/>
        <end position="31"/>
    </location>
</feature>
<feature type="domain" description="Cytochrome c" evidence="7">
    <location>
        <begin position="597"/>
        <end position="692"/>
    </location>
</feature>
<dbReference type="Gene3D" id="1.10.760.10">
    <property type="entry name" value="Cytochrome c-like domain"/>
    <property type="match status" value="1"/>
</dbReference>
<feature type="domain" description="F5/8 type C" evidence="6">
    <location>
        <begin position="719"/>
        <end position="858"/>
    </location>
</feature>
<dbReference type="AlphaFoldDB" id="B4CYE9"/>
<dbReference type="PROSITE" id="PS51007">
    <property type="entry name" value="CYTC"/>
    <property type="match status" value="1"/>
</dbReference>
<dbReference type="InterPro" id="IPR000421">
    <property type="entry name" value="FA58C"/>
</dbReference>
<evidence type="ECO:0000313" key="8">
    <source>
        <dbReference type="EMBL" id="EDY20490.1"/>
    </source>
</evidence>
<dbReference type="Pfam" id="PF00034">
    <property type="entry name" value="Cytochrom_C"/>
    <property type="match status" value="1"/>
</dbReference>
<dbReference type="InterPro" id="IPR011989">
    <property type="entry name" value="ARM-like"/>
</dbReference>
<dbReference type="eggNOG" id="COG2010">
    <property type="taxonomic scope" value="Bacteria"/>
</dbReference>
<comment type="caution">
    <text evidence="8">The sequence shown here is derived from an EMBL/GenBank/DDBJ whole genome shotgun (WGS) entry which is preliminary data.</text>
</comment>
<dbReference type="Gene3D" id="2.120.10.30">
    <property type="entry name" value="TolB, C-terminal domain"/>
    <property type="match status" value="1"/>
</dbReference>
<evidence type="ECO:0000256" key="4">
    <source>
        <dbReference type="PROSITE-ProRule" id="PRU00433"/>
    </source>
</evidence>
<evidence type="ECO:0000259" key="6">
    <source>
        <dbReference type="PROSITE" id="PS50022"/>
    </source>
</evidence>
<organism evidence="8 9">
    <name type="scientific">Chthoniobacter flavus Ellin428</name>
    <dbReference type="NCBI Taxonomy" id="497964"/>
    <lineage>
        <taxon>Bacteria</taxon>
        <taxon>Pseudomonadati</taxon>
        <taxon>Verrucomicrobiota</taxon>
        <taxon>Spartobacteria</taxon>
        <taxon>Chthoniobacterales</taxon>
        <taxon>Chthoniobacteraceae</taxon>
        <taxon>Chthoniobacter</taxon>
    </lineage>
</organism>
<feature type="chain" id="PRO_5002802483" evidence="5">
    <location>
        <begin position="32"/>
        <end position="866"/>
    </location>
</feature>
<evidence type="ECO:0000256" key="2">
    <source>
        <dbReference type="ARBA" id="ARBA00022723"/>
    </source>
</evidence>
<keyword evidence="2 4" id="KW-0479">Metal-binding</keyword>
<dbReference type="Pfam" id="PF00754">
    <property type="entry name" value="F5_F8_type_C"/>
    <property type="match status" value="1"/>
</dbReference>
<dbReference type="Gene3D" id="1.25.10.10">
    <property type="entry name" value="Leucine-rich Repeat Variant"/>
    <property type="match status" value="1"/>
</dbReference>
<dbReference type="InterPro" id="IPR055557">
    <property type="entry name" value="DUF7133"/>
</dbReference>
<evidence type="ECO:0000256" key="3">
    <source>
        <dbReference type="ARBA" id="ARBA00023004"/>
    </source>
</evidence>
<evidence type="ECO:0000256" key="5">
    <source>
        <dbReference type="SAM" id="SignalP"/>
    </source>
</evidence>
<dbReference type="Gene3D" id="2.60.120.260">
    <property type="entry name" value="Galactose-binding domain-like"/>
    <property type="match status" value="1"/>
</dbReference>
<dbReference type="GO" id="GO:0020037">
    <property type="term" value="F:heme binding"/>
    <property type="evidence" value="ECO:0007669"/>
    <property type="project" value="InterPro"/>
</dbReference>
<dbReference type="SUPFAM" id="SSF49785">
    <property type="entry name" value="Galactose-binding domain-like"/>
    <property type="match status" value="1"/>
</dbReference>
<sequence precursor="true">MKTVQSFIPAMNIPRPVLVSLLGFAAAITLADEATDFPPKPPVKALSPVEEAKTFQLPKGYHLELVLSEPDILEPVCMAFDGNGRLFVAEMRSYMRDIDGSNEIVPTGRVSVHWSSKHNGVYDQHRIFADKLTLPRLLLPLADGVLIGQTDTNDIYFYRDTKGDGVADEKKLVYQGGARGGNLEHQPSGLTWGIDNWIYSAVNNYRLRWKDGQLTKQDIPGNGGQWGGTQDDDGKFWVVNAGSEKGPINYQQHFLYGQFNARHQADVGFEMVWPAMGLRDFQGGPGRSRDDNTLNHFTATCGGEIYRGDQLPAELKGNLFFGEPVGRLVRRAQIEVNDGITILHNPYPQNEFLRSTDPLFRPVDMKTAPDGTLFICDMYRGIIQEGNWTREGSYLRKVINQYGMDKVINHGRIWRLVHDTTKHVPEPKLLSAPPAQLVATLANPNGWYRDTAQKLLVLKQDQSVVPALTTMVQKEKNPLGRIHALWTLEGLGALTPDLVRTALKDASPQVRRAGIRASESLNDPALQPDVAALAKDSDPSVVIQVCLTAKLMKWKDYADFINRAAMTTPSKGVKEIATQALTNSSEFPRELSGTQKEIMNRGQATYQELCFTCHGLDGRGMSAEGMPPGTTLAPPLANARVVLGHRDGLIRALLHGVTGPVGGKTYQGQMISMATNSDEWIADVLSYIRNRFGNSVTFIEAKDVARVRKETQSRTTPWTEEEIAATAPSVLKNRPEWKLTTSENARGLEAIVDGNLKTKWSSEKPLANGMWISVELPSEETINGLRLAFGEHGGYLSRNVRVETSLDGQTWSKPVYNGTAVTNLTEIAFNPTKAKFIKITQTGGGDKRTPWNLHELDVTTPSALTH</sequence>
<dbReference type="PANTHER" id="PTHR33546">
    <property type="entry name" value="LARGE, MULTIFUNCTIONAL SECRETED PROTEIN-RELATED"/>
    <property type="match status" value="1"/>
</dbReference>
<proteinExistence type="predicted"/>
<dbReference type="Pfam" id="PF13646">
    <property type="entry name" value="HEAT_2"/>
    <property type="match status" value="1"/>
</dbReference>
<keyword evidence="3 4" id="KW-0408">Iron</keyword>
<protein>
    <submittedName>
        <fullName evidence="8">Coagulation factor 5/8 type domain protein</fullName>
    </submittedName>
</protein>
<dbReference type="Proteomes" id="UP000005824">
    <property type="component" value="Unassembled WGS sequence"/>
</dbReference>
<keyword evidence="9" id="KW-1185">Reference proteome</keyword>
<evidence type="ECO:0000313" key="9">
    <source>
        <dbReference type="Proteomes" id="UP000005824"/>
    </source>
</evidence>
<dbReference type="EMBL" id="ABVL01000004">
    <property type="protein sequence ID" value="EDY20490.1"/>
    <property type="molecule type" value="Genomic_DNA"/>
</dbReference>
<accession>B4CYE9</accession>
<dbReference type="eggNOG" id="COG1413">
    <property type="taxonomic scope" value="Bacteria"/>
</dbReference>
<dbReference type="InterPro" id="IPR008979">
    <property type="entry name" value="Galactose-bd-like_sf"/>
</dbReference>
<dbReference type="InterPro" id="IPR009056">
    <property type="entry name" value="Cyt_c-like_dom"/>
</dbReference>
<dbReference type="GO" id="GO:0009055">
    <property type="term" value="F:electron transfer activity"/>
    <property type="evidence" value="ECO:0007669"/>
    <property type="project" value="InterPro"/>
</dbReference>
<dbReference type="STRING" id="497964.CfE428DRAFT_1687"/>
<dbReference type="InterPro" id="IPR011041">
    <property type="entry name" value="Quinoprot_gluc/sorb_DH_b-prop"/>
</dbReference>
<reference evidence="8 9" key="1">
    <citation type="journal article" date="2011" name="J. Bacteriol.">
        <title>Genome sequence of Chthoniobacter flavus Ellin428, an aerobic heterotrophic soil bacterium.</title>
        <authorList>
            <person name="Kant R."/>
            <person name="van Passel M.W."/>
            <person name="Palva A."/>
            <person name="Lucas S."/>
            <person name="Lapidus A."/>
            <person name="Glavina Del Rio T."/>
            <person name="Dalin E."/>
            <person name="Tice H."/>
            <person name="Bruce D."/>
            <person name="Goodwin L."/>
            <person name="Pitluck S."/>
            <person name="Larimer F.W."/>
            <person name="Land M.L."/>
            <person name="Hauser L."/>
            <person name="Sangwan P."/>
            <person name="de Vos W.M."/>
            <person name="Janssen P.H."/>
            <person name="Smidt H."/>
        </authorList>
    </citation>
    <scope>NUCLEOTIDE SEQUENCE [LARGE SCALE GENOMIC DNA]</scope>
    <source>
        <strain evidence="8 9">Ellin428</strain>
    </source>
</reference>
<name>B4CYE9_9BACT</name>
<evidence type="ECO:0000256" key="1">
    <source>
        <dbReference type="ARBA" id="ARBA00022617"/>
    </source>
</evidence>
<dbReference type="SUPFAM" id="SSF46626">
    <property type="entry name" value="Cytochrome c"/>
    <property type="match status" value="1"/>
</dbReference>